<dbReference type="Proteomes" id="UP000319175">
    <property type="component" value="Unassembled WGS sequence"/>
</dbReference>
<accession>A0A501QFS7</accession>
<dbReference type="EMBL" id="VFJE01000051">
    <property type="protein sequence ID" value="TPD71244.1"/>
    <property type="molecule type" value="Genomic_DNA"/>
</dbReference>
<organism evidence="2 3">
    <name type="scientific">Flavobacterium microcysteis</name>
    <dbReference type="NCBI Taxonomy" id="2596891"/>
    <lineage>
        <taxon>Bacteria</taxon>
        <taxon>Pseudomonadati</taxon>
        <taxon>Bacteroidota</taxon>
        <taxon>Flavobacteriia</taxon>
        <taxon>Flavobacteriales</taxon>
        <taxon>Flavobacteriaceae</taxon>
        <taxon>Flavobacterium</taxon>
    </lineage>
</organism>
<proteinExistence type="predicted"/>
<evidence type="ECO:0000313" key="3">
    <source>
        <dbReference type="Proteomes" id="UP000319175"/>
    </source>
</evidence>
<feature type="chain" id="PRO_5021257286" evidence="1">
    <location>
        <begin position="20"/>
        <end position="404"/>
    </location>
</feature>
<gene>
    <name evidence="2" type="ORF">FJA49_04920</name>
</gene>
<protein>
    <submittedName>
        <fullName evidence="2">Uncharacterized protein</fullName>
    </submittedName>
</protein>
<keyword evidence="3" id="KW-1185">Reference proteome</keyword>
<dbReference type="InterPro" id="IPR011049">
    <property type="entry name" value="Serralysin-like_metalloprot_C"/>
</dbReference>
<dbReference type="Gene3D" id="2.150.10.10">
    <property type="entry name" value="Serralysin-like metalloprotease, C-terminal"/>
    <property type="match status" value="1"/>
</dbReference>
<sequence>MKKCYFTLLMLGCIGIAHAQIGIGTTNPHVSTALDVTADDKGILLPRISLTGSTDSSTIATGNVEGLLIFNTATVADVTPGYYYWLGTKWQRMDGRASNGWLLTGNSGTDANMNFLGTTDAQDLTFRTNNVERLRITRKGRLHFSNTSVSPLYPNIFLEGGNETTSGVANIAIGESALANIDSGQQNIAVGRNALKDNSSGLANVAIGNEALGSNTYSLSNVGVGFAALTMLNDGGQNVAIGTNAGSTLPSGQRNTFIGSFAGTTIDGLDNATAIGYQATVEANNSIVLGATGSMAVNVGIGNTMPNSTLQISGSFSAAINSTAVDYAVTDKDYTILYTVSGITITLPPANDSNTGRIYNIVCDIAAGSINLNGGEITKDGSVITSATGSVVLQSTGIKWVVVR</sequence>
<name>A0A501QFS7_9FLAO</name>
<keyword evidence="1" id="KW-0732">Signal</keyword>
<dbReference type="OrthoDB" id="1488700at2"/>
<comment type="caution">
    <text evidence="2">The sequence shown here is derived from an EMBL/GenBank/DDBJ whole genome shotgun (WGS) entry which is preliminary data.</text>
</comment>
<feature type="signal peptide" evidence="1">
    <location>
        <begin position="1"/>
        <end position="19"/>
    </location>
</feature>
<dbReference type="AlphaFoldDB" id="A0A501QFS7"/>
<dbReference type="RefSeq" id="WP_139999459.1">
    <property type="nucleotide sequence ID" value="NZ_VFJE01000051.1"/>
</dbReference>
<evidence type="ECO:0000256" key="1">
    <source>
        <dbReference type="SAM" id="SignalP"/>
    </source>
</evidence>
<reference evidence="2 3" key="1">
    <citation type="submission" date="2019-06" db="EMBL/GenBank/DDBJ databases">
        <title>Flavobacterium sp. MaA-Y11 from geoumgang.</title>
        <authorList>
            <person name="Jeong S."/>
        </authorList>
    </citation>
    <scope>NUCLEOTIDE SEQUENCE [LARGE SCALE GENOMIC DNA]</scope>
    <source>
        <strain evidence="2 3">MaA-Y11</strain>
    </source>
</reference>
<evidence type="ECO:0000313" key="2">
    <source>
        <dbReference type="EMBL" id="TPD71244.1"/>
    </source>
</evidence>